<reference evidence="1 2" key="1">
    <citation type="journal article" date="2016" name="Front. Microbiol.">
        <title>Comprehensive Phylogenetic Analysis of Bovine Non-aureus Staphylococci Species Based on Whole-Genome Sequencing.</title>
        <authorList>
            <person name="Naushad S."/>
            <person name="Barkema H.W."/>
            <person name="Luby C."/>
            <person name="Condas L.A."/>
            <person name="Nobrega D.B."/>
            <person name="Carson D.A."/>
            <person name="De Buck J."/>
        </authorList>
    </citation>
    <scope>NUCLEOTIDE SEQUENCE [LARGE SCALE GENOMIC DNA]</scope>
    <source>
        <strain evidence="1 2">SNUC 993</strain>
    </source>
</reference>
<sequence>MVKYYAIEYFIKENETDNKITKVKLYETERWGDTYTFTSEPIYCDRNNFIDMVNSREIFVKAIMGNNKKFSMSDTFHLSINNMNYINQNQNSNEDYLTFIPIKIKKNE</sequence>
<name>A0ABX5ICV4_9STAP</name>
<proteinExistence type="predicted"/>
<organism evidence="1 2">
    <name type="scientific">Staphylococcus auricularis</name>
    <dbReference type="NCBI Taxonomy" id="29379"/>
    <lineage>
        <taxon>Bacteria</taxon>
        <taxon>Bacillati</taxon>
        <taxon>Bacillota</taxon>
        <taxon>Bacilli</taxon>
        <taxon>Bacillales</taxon>
        <taxon>Staphylococcaceae</taxon>
        <taxon>Staphylococcus</taxon>
    </lineage>
</organism>
<protein>
    <recommendedName>
        <fullName evidence="3">Phage protein</fullName>
    </recommendedName>
</protein>
<keyword evidence="2" id="KW-1185">Reference proteome</keyword>
<evidence type="ECO:0000313" key="1">
    <source>
        <dbReference type="EMBL" id="PTH16483.1"/>
    </source>
</evidence>
<comment type="caution">
    <text evidence="1">The sequence shown here is derived from an EMBL/GenBank/DDBJ whole genome shotgun (WGS) entry which is preliminary data.</text>
</comment>
<dbReference type="RefSeq" id="WP_107398299.1">
    <property type="nucleotide sequence ID" value="NZ_PZDI01000044.1"/>
</dbReference>
<evidence type="ECO:0008006" key="3">
    <source>
        <dbReference type="Google" id="ProtNLM"/>
    </source>
</evidence>
<evidence type="ECO:0000313" key="2">
    <source>
        <dbReference type="Proteomes" id="UP000242694"/>
    </source>
</evidence>
<gene>
    <name evidence="1" type="ORF">BU607_08525</name>
</gene>
<dbReference type="EMBL" id="PZDI01000044">
    <property type="protein sequence ID" value="PTH16483.1"/>
    <property type="molecule type" value="Genomic_DNA"/>
</dbReference>
<dbReference type="Proteomes" id="UP000242694">
    <property type="component" value="Unassembled WGS sequence"/>
</dbReference>
<accession>A0ABX5ICV4</accession>